<keyword evidence="2" id="KW-1185">Reference proteome</keyword>
<dbReference type="AlphaFoldDB" id="A0A1A7QUU4"/>
<dbReference type="PANTHER" id="PTHR21180:SF32">
    <property type="entry name" value="ENDONUCLEASE_EXONUCLEASE_PHOSPHATASE FAMILY DOMAIN-CONTAINING PROTEIN 1"/>
    <property type="match status" value="1"/>
</dbReference>
<dbReference type="PANTHER" id="PTHR21180">
    <property type="entry name" value="ENDONUCLEASE/EXONUCLEASE/PHOSPHATASE FAMILY DOMAIN-CONTAINING PROTEIN 1"/>
    <property type="match status" value="1"/>
</dbReference>
<dbReference type="InterPro" id="IPR010994">
    <property type="entry name" value="RuvA_2-like"/>
</dbReference>
<dbReference type="OrthoDB" id="981124at2"/>
<sequence length="297" mass="34452">MAFKSHFKFSNSQRNGIFLLAILIITFQCIYAFVDFSSEEMPTDTKALEHFRTQVDSLKRLEAEKNTPKVYPFNPNHITDFKGYTLGMTPEEIDRLLEFRAKDQWINSAKQFQEVTNVSDSLLEVLAPLFKFPEWVTHPKPKSDWVEYSNHPSQKTYSSKTYAQKVDLNTATAQDLQKVNGIGEKLSDNIIKYRNKFKGGFISEIQLQDIYGLTPEVIIRITNDFAVKTPRLVEKINLNTATKDQLVTIQHIDYEVAHYIIEQRTLREGFKSFDELLQVKKFPAQKIGIIELYLKLN</sequence>
<dbReference type="SUPFAM" id="SSF47781">
    <property type="entry name" value="RuvA domain 2-like"/>
    <property type="match status" value="2"/>
</dbReference>
<dbReference type="EMBL" id="QLLQ01000017">
    <property type="protein sequence ID" value="RAJ19909.1"/>
    <property type="molecule type" value="Genomic_DNA"/>
</dbReference>
<evidence type="ECO:0000313" key="2">
    <source>
        <dbReference type="Proteomes" id="UP000248987"/>
    </source>
</evidence>
<dbReference type="Proteomes" id="UP000248987">
    <property type="component" value="Unassembled WGS sequence"/>
</dbReference>
<dbReference type="InterPro" id="IPR051675">
    <property type="entry name" value="Endo/Exo/Phosphatase_dom_1"/>
</dbReference>
<name>A0A1A7QUU4_9FLAO</name>
<dbReference type="Gene3D" id="1.10.150.320">
    <property type="entry name" value="Photosystem II 12 kDa extrinsic protein"/>
    <property type="match status" value="2"/>
</dbReference>
<gene>
    <name evidence="1" type="ORF">LX77_03292</name>
</gene>
<comment type="caution">
    <text evidence="1">The sequence shown here is derived from an EMBL/GenBank/DDBJ whole genome shotgun (WGS) entry which is preliminary data.</text>
</comment>
<evidence type="ECO:0000313" key="1">
    <source>
        <dbReference type="EMBL" id="RAJ19909.1"/>
    </source>
</evidence>
<dbReference type="RefSeq" id="WP_066437598.1">
    <property type="nucleotide sequence ID" value="NZ_LZRN01000046.1"/>
</dbReference>
<reference evidence="1 2" key="1">
    <citation type="submission" date="2018-06" db="EMBL/GenBank/DDBJ databases">
        <title>Genomic Encyclopedia of Archaeal and Bacterial Type Strains, Phase II (KMG-II): from individual species to whole genera.</title>
        <authorList>
            <person name="Goeker M."/>
        </authorList>
    </citation>
    <scope>NUCLEOTIDE SEQUENCE [LARGE SCALE GENOMIC DNA]</scope>
    <source>
        <strain evidence="1 2">DSM 12408</strain>
    </source>
</reference>
<dbReference type="Pfam" id="PF12836">
    <property type="entry name" value="HHH_3"/>
    <property type="match status" value="2"/>
</dbReference>
<proteinExistence type="predicted"/>
<accession>A0A1A7QUU4</accession>
<dbReference type="STRING" id="49280.A9996_16315"/>
<protein>
    <submittedName>
        <fullName evidence="1">Helix-hairpin-helix protein</fullName>
    </submittedName>
</protein>
<organism evidence="1 2">
    <name type="scientific">Gelidibacter algens</name>
    <dbReference type="NCBI Taxonomy" id="49280"/>
    <lineage>
        <taxon>Bacteria</taxon>
        <taxon>Pseudomonadati</taxon>
        <taxon>Bacteroidota</taxon>
        <taxon>Flavobacteriia</taxon>
        <taxon>Flavobacteriales</taxon>
        <taxon>Flavobacteriaceae</taxon>
        <taxon>Gelidibacter</taxon>
    </lineage>
</organism>